<proteinExistence type="inferred from homology"/>
<dbReference type="InParanoid" id="A0A0C2X5V4"/>
<dbReference type="STRING" id="946122.A0A0C2X5V4"/>
<keyword evidence="5" id="KW-1185">Reference proteome</keyword>
<sequence length="150" mass="17246">MRQTSRRKDYPYFLSYQTRWSDNDQYSHMNNSVYYHLFDSVINIYLIEQCGLSPTSSDTIGLVVTSYCSFYRPLSFPQLLDLGLRVFKIGNSSVSYEVGVFEQGEDEPAAVGGDTYVFVDRITRKSAQMPGKLRNGLEKVRVQDVQRSKL</sequence>
<evidence type="ECO:0000256" key="2">
    <source>
        <dbReference type="ARBA" id="ARBA00022801"/>
    </source>
</evidence>
<dbReference type="Gene3D" id="3.10.129.10">
    <property type="entry name" value="Hotdog Thioesterase"/>
    <property type="match status" value="1"/>
</dbReference>
<dbReference type="EMBL" id="KN818252">
    <property type="protein sequence ID" value="KIL64098.1"/>
    <property type="molecule type" value="Genomic_DNA"/>
</dbReference>
<name>A0A0C2X5V4_AMAMK</name>
<evidence type="ECO:0000256" key="1">
    <source>
        <dbReference type="ARBA" id="ARBA00005953"/>
    </source>
</evidence>
<accession>A0A0C2X5V4</accession>
<dbReference type="FunFam" id="3.10.129.10:FF:000104">
    <property type="entry name" value="Thioesterase family protein (AFU_orthologue AFUA_2G16350)"/>
    <property type="match status" value="1"/>
</dbReference>
<dbReference type="Pfam" id="PF03061">
    <property type="entry name" value="4HBT"/>
    <property type="match status" value="1"/>
</dbReference>
<dbReference type="OrthoDB" id="2420454at2759"/>
<protein>
    <recommendedName>
        <fullName evidence="3">Thioesterase domain-containing protein</fullName>
    </recommendedName>
</protein>
<dbReference type="PANTHER" id="PTHR31793">
    <property type="entry name" value="4-HYDROXYBENZOYL-COA THIOESTERASE FAMILY MEMBER"/>
    <property type="match status" value="1"/>
</dbReference>
<dbReference type="PANTHER" id="PTHR31793:SF27">
    <property type="entry name" value="NOVEL THIOESTERASE SUPERFAMILY DOMAIN AND SAPOSIN A-TYPE DOMAIN CONTAINING PROTEIN (0610012H03RIK)"/>
    <property type="match status" value="1"/>
</dbReference>
<feature type="domain" description="Thioesterase" evidence="3">
    <location>
        <begin position="27"/>
        <end position="108"/>
    </location>
</feature>
<organism evidence="4 5">
    <name type="scientific">Amanita muscaria (strain Koide BX008)</name>
    <dbReference type="NCBI Taxonomy" id="946122"/>
    <lineage>
        <taxon>Eukaryota</taxon>
        <taxon>Fungi</taxon>
        <taxon>Dikarya</taxon>
        <taxon>Basidiomycota</taxon>
        <taxon>Agaricomycotina</taxon>
        <taxon>Agaricomycetes</taxon>
        <taxon>Agaricomycetidae</taxon>
        <taxon>Agaricales</taxon>
        <taxon>Pluteineae</taxon>
        <taxon>Amanitaceae</taxon>
        <taxon>Amanita</taxon>
    </lineage>
</organism>
<keyword evidence="2" id="KW-0378">Hydrolase</keyword>
<evidence type="ECO:0000259" key="3">
    <source>
        <dbReference type="Pfam" id="PF03061"/>
    </source>
</evidence>
<dbReference type="InterPro" id="IPR029069">
    <property type="entry name" value="HotDog_dom_sf"/>
</dbReference>
<dbReference type="Proteomes" id="UP000054549">
    <property type="component" value="Unassembled WGS sequence"/>
</dbReference>
<dbReference type="InterPro" id="IPR050563">
    <property type="entry name" value="4-hydroxybenzoyl-CoA_TE"/>
</dbReference>
<gene>
    <name evidence="4" type="ORF">M378DRAFT_163570</name>
</gene>
<dbReference type="CDD" id="cd00586">
    <property type="entry name" value="4HBT"/>
    <property type="match status" value="1"/>
</dbReference>
<reference evidence="4 5" key="1">
    <citation type="submission" date="2014-04" db="EMBL/GenBank/DDBJ databases">
        <title>Evolutionary Origins and Diversification of the Mycorrhizal Mutualists.</title>
        <authorList>
            <consortium name="DOE Joint Genome Institute"/>
            <consortium name="Mycorrhizal Genomics Consortium"/>
            <person name="Kohler A."/>
            <person name="Kuo A."/>
            <person name="Nagy L.G."/>
            <person name="Floudas D."/>
            <person name="Copeland A."/>
            <person name="Barry K.W."/>
            <person name="Cichocki N."/>
            <person name="Veneault-Fourrey C."/>
            <person name="LaButti K."/>
            <person name="Lindquist E.A."/>
            <person name="Lipzen A."/>
            <person name="Lundell T."/>
            <person name="Morin E."/>
            <person name="Murat C."/>
            <person name="Riley R."/>
            <person name="Ohm R."/>
            <person name="Sun H."/>
            <person name="Tunlid A."/>
            <person name="Henrissat B."/>
            <person name="Grigoriev I.V."/>
            <person name="Hibbett D.S."/>
            <person name="Martin F."/>
        </authorList>
    </citation>
    <scope>NUCLEOTIDE SEQUENCE [LARGE SCALE GENOMIC DNA]</scope>
    <source>
        <strain evidence="4 5">Koide BX008</strain>
    </source>
</reference>
<comment type="similarity">
    <text evidence="1">Belongs to the 4-hydroxybenzoyl-CoA thioesterase family.</text>
</comment>
<evidence type="ECO:0000313" key="5">
    <source>
        <dbReference type="Proteomes" id="UP000054549"/>
    </source>
</evidence>
<dbReference type="SUPFAM" id="SSF54637">
    <property type="entry name" value="Thioesterase/thiol ester dehydrase-isomerase"/>
    <property type="match status" value="1"/>
</dbReference>
<dbReference type="GO" id="GO:0047617">
    <property type="term" value="F:fatty acyl-CoA hydrolase activity"/>
    <property type="evidence" value="ECO:0007669"/>
    <property type="project" value="TreeGrafter"/>
</dbReference>
<dbReference type="InterPro" id="IPR006683">
    <property type="entry name" value="Thioestr_dom"/>
</dbReference>
<dbReference type="AlphaFoldDB" id="A0A0C2X5V4"/>
<evidence type="ECO:0000313" key="4">
    <source>
        <dbReference type="EMBL" id="KIL64098.1"/>
    </source>
</evidence>
<dbReference type="HOGENOM" id="CLU_101141_0_1_1"/>